<dbReference type="AlphaFoldDB" id="A0A9Q1Q7Y3"/>
<protein>
    <submittedName>
        <fullName evidence="2">Uncharacterized protein</fullName>
    </submittedName>
</protein>
<proteinExistence type="predicted"/>
<name>A0A9Q1Q7Y3_9CARY</name>
<feature type="compositionally biased region" description="Polar residues" evidence="1">
    <location>
        <begin position="125"/>
        <end position="140"/>
    </location>
</feature>
<evidence type="ECO:0000313" key="2">
    <source>
        <dbReference type="EMBL" id="KAJ8431774.1"/>
    </source>
</evidence>
<feature type="compositionally biased region" description="Low complexity" evidence="1">
    <location>
        <begin position="47"/>
        <end position="60"/>
    </location>
</feature>
<feature type="compositionally biased region" description="Polar residues" evidence="1">
    <location>
        <begin position="176"/>
        <end position="187"/>
    </location>
</feature>
<organism evidence="2 3">
    <name type="scientific">Carnegiea gigantea</name>
    <dbReference type="NCBI Taxonomy" id="171969"/>
    <lineage>
        <taxon>Eukaryota</taxon>
        <taxon>Viridiplantae</taxon>
        <taxon>Streptophyta</taxon>
        <taxon>Embryophyta</taxon>
        <taxon>Tracheophyta</taxon>
        <taxon>Spermatophyta</taxon>
        <taxon>Magnoliopsida</taxon>
        <taxon>eudicotyledons</taxon>
        <taxon>Gunneridae</taxon>
        <taxon>Pentapetalae</taxon>
        <taxon>Caryophyllales</taxon>
        <taxon>Cactineae</taxon>
        <taxon>Cactaceae</taxon>
        <taxon>Cactoideae</taxon>
        <taxon>Echinocereeae</taxon>
        <taxon>Carnegiea</taxon>
    </lineage>
</organism>
<dbReference type="Proteomes" id="UP001153076">
    <property type="component" value="Unassembled WGS sequence"/>
</dbReference>
<accession>A0A9Q1Q7Y3</accession>
<feature type="region of interest" description="Disordered" evidence="1">
    <location>
        <begin position="25"/>
        <end position="102"/>
    </location>
</feature>
<reference evidence="2" key="1">
    <citation type="submission" date="2022-04" db="EMBL/GenBank/DDBJ databases">
        <title>Carnegiea gigantea Genome sequencing and assembly v2.</title>
        <authorList>
            <person name="Copetti D."/>
            <person name="Sanderson M.J."/>
            <person name="Burquez A."/>
            <person name="Wojciechowski M.F."/>
        </authorList>
    </citation>
    <scope>NUCLEOTIDE SEQUENCE</scope>
    <source>
        <strain evidence="2">SGP5-SGP5p</strain>
        <tissue evidence="2">Aerial part</tissue>
    </source>
</reference>
<comment type="caution">
    <text evidence="2">The sequence shown here is derived from an EMBL/GenBank/DDBJ whole genome shotgun (WGS) entry which is preliminary data.</text>
</comment>
<feature type="compositionally biased region" description="Polar residues" evidence="1">
    <location>
        <begin position="36"/>
        <end position="46"/>
    </location>
</feature>
<evidence type="ECO:0000313" key="3">
    <source>
        <dbReference type="Proteomes" id="UP001153076"/>
    </source>
</evidence>
<dbReference type="EMBL" id="JAKOGI010000663">
    <property type="protein sequence ID" value="KAJ8431774.1"/>
    <property type="molecule type" value="Genomic_DNA"/>
</dbReference>
<keyword evidence="3" id="KW-1185">Reference proteome</keyword>
<sequence>MANDIPLCRDPTKMLKCPIVPGANAAEEATKEAQPKHQQTLSTTRETTSAGKTSSTSTTATKRRLQQEARKNRNICNTLPTSEDEQPQAPTAGEEKKSGAGKNPKCACYAIIIAYSTGRGRKAQQKTANPSQQGTPTSGQRLKFVLQKRKKVVKKTDAHQNIGKIEQDKGEKTMHSRNSPNVLKNTI</sequence>
<evidence type="ECO:0000256" key="1">
    <source>
        <dbReference type="SAM" id="MobiDB-lite"/>
    </source>
</evidence>
<feature type="region of interest" description="Disordered" evidence="1">
    <location>
        <begin position="119"/>
        <end position="187"/>
    </location>
</feature>
<feature type="compositionally biased region" description="Basic and acidic residues" evidence="1">
    <location>
        <begin position="165"/>
        <end position="174"/>
    </location>
</feature>
<gene>
    <name evidence="2" type="ORF">Cgig2_009372</name>
</gene>